<dbReference type="AlphaFoldDB" id="A0A919C9G5"/>
<reference evidence="2" key="2">
    <citation type="submission" date="2020-09" db="EMBL/GenBank/DDBJ databases">
        <authorList>
            <person name="Sun Q."/>
            <person name="Ohkuma M."/>
        </authorList>
    </citation>
    <scope>NUCLEOTIDE SEQUENCE</scope>
    <source>
        <strain evidence="2">JCM 4637</strain>
    </source>
</reference>
<gene>
    <name evidence="2" type="ORF">GCM10010334_21970</name>
</gene>
<evidence type="ECO:0000256" key="1">
    <source>
        <dbReference type="SAM" id="Phobius"/>
    </source>
</evidence>
<reference evidence="2" key="1">
    <citation type="journal article" date="2014" name="Int. J. Syst. Evol. Microbiol.">
        <title>Complete genome sequence of Corynebacterium casei LMG S-19264T (=DSM 44701T), isolated from a smear-ripened cheese.</title>
        <authorList>
            <consortium name="US DOE Joint Genome Institute (JGI-PGF)"/>
            <person name="Walter F."/>
            <person name="Albersmeier A."/>
            <person name="Kalinowski J."/>
            <person name="Ruckert C."/>
        </authorList>
    </citation>
    <scope>NUCLEOTIDE SEQUENCE</scope>
    <source>
        <strain evidence="2">JCM 4637</strain>
    </source>
</reference>
<accession>A0A919C9G5</accession>
<dbReference type="Proteomes" id="UP000638353">
    <property type="component" value="Unassembled WGS sequence"/>
</dbReference>
<keyword evidence="1" id="KW-1133">Transmembrane helix</keyword>
<feature type="transmembrane region" description="Helical" evidence="1">
    <location>
        <begin position="152"/>
        <end position="174"/>
    </location>
</feature>
<dbReference type="PANTHER" id="PTHR42305:SF1">
    <property type="entry name" value="MEMBRANE PROTEIN RV1733C-RELATED"/>
    <property type="match status" value="1"/>
</dbReference>
<dbReference type="EMBL" id="BMVC01000004">
    <property type="protein sequence ID" value="GHC89152.1"/>
    <property type="molecule type" value="Genomic_DNA"/>
</dbReference>
<evidence type="ECO:0000313" key="3">
    <source>
        <dbReference type="Proteomes" id="UP000638353"/>
    </source>
</evidence>
<comment type="caution">
    <text evidence="2">The sequence shown here is derived from an EMBL/GenBank/DDBJ whole genome shotgun (WGS) entry which is preliminary data.</text>
</comment>
<proteinExistence type="predicted"/>
<dbReference type="InterPro" id="IPR039708">
    <property type="entry name" value="MT1774/Rv1733c-like"/>
</dbReference>
<protein>
    <submittedName>
        <fullName evidence="2">Uncharacterized protein</fullName>
    </submittedName>
</protein>
<feature type="transmembrane region" description="Helical" evidence="1">
    <location>
        <begin position="34"/>
        <end position="59"/>
    </location>
</feature>
<dbReference type="RefSeq" id="WP_229897688.1">
    <property type="nucleotide sequence ID" value="NZ_BMVC01000004.1"/>
</dbReference>
<evidence type="ECO:0000313" key="2">
    <source>
        <dbReference type="EMBL" id="GHC89152.1"/>
    </source>
</evidence>
<dbReference type="PANTHER" id="PTHR42305">
    <property type="entry name" value="MEMBRANE PROTEIN RV1733C-RELATED"/>
    <property type="match status" value="1"/>
</dbReference>
<organism evidence="2 3">
    <name type="scientific">Streptomyces finlayi</name>
    <dbReference type="NCBI Taxonomy" id="67296"/>
    <lineage>
        <taxon>Bacteria</taxon>
        <taxon>Bacillati</taxon>
        <taxon>Actinomycetota</taxon>
        <taxon>Actinomycetes</taxon>
        <taxon>Kitasatosporales</taxon>
        <taxon>Streptomycetaceae</taxon>
        <taxon>Streptomyces</taxon>
    </lineage>
</organism>
<keyword evidence="1" id="KW-0812">Transmembrane</keyword>
<keyword evidence="1" id="KW-0472">Membrane</keyword>
<name>A0A919C9G5_9ACTN</name>
<sequence>MNAPTRPGGARPAGWRWRWRSSPLRRPCDAVEAWIRLVMLTVLLVAVPLAGALCGVAAYDSGHAKAEALRSAHHVVRATVVRDAPNPAAASYGTGRTEYPVAVRWRDADGTRREAEVKVAAGTRAGSRADVWLDPAGRVVAAPRSENELSTVAVGTGGAVAVGGWLVTGGLWWAAGAVARRRRMAEWERDWARTEPLWSGRRT</sequence>